<dbReference type="Gene3D" id="3.30.200.20">
    <property type="entry name" value="Phosphorylase Kinase, domain 1"/>
    <property type="match status" value="1"/>
</dbReference>
<dbReference type="EC" id="2.7.11.1" evidence="1"/>
<keyword evidence="3" id="KW-0808">Transferase</keyword>
<evidence type="ECO:0000256" key="9">
    <source>
        <dbReference type="PROSITE-ProRule" id="PRU10141"/>
    </source>
</evidence>
<dbReference type="PROSITE" id="PS00107">
    <property type="entry name" value="PROTEIN_KINASE_ATP"/>
    <property type="match status" value="1"/>
</dbReference>
<evidence type="ECO:0000313" key="11">
    <source>
        <dbReference type="EMBL" id="CAI0645043.1"/>
    </source>
</evidence>
<evidence type="ECO:0000256" key="5">
    <source>
        <dbReference type="ARBA" id="ARBA00022777"/>
    </source>
</evidence>
<dbReference type="InterPro" id="IPR051334">
    <property type="entry name" value="SRPK"/>
</dbReference>
<dbReference type="InterPro" id="IPR000719">
    <property type="entry name" value="Prot_kinase_dom"/>
</dbReference>
<evidence type="ECO:0000256" key="7">
    <source>
        <dbReference type="ARBA" id="ARBA00047899"/>
    </source>
</evidence>
<evidence type="ECO:0000259" key="10">
    <source>
        <dbReference type="PROSITE" id="PS50011"/>
    </source>
</evidence>
<comment type="catalytic activity">
    <reaction evidence="7">
        <text>L-threonyl-[protein] + ATP = O-phospho-L-threonyl-[protein] + ADP + H(+)</text>
        <dbReference type="Rhea" id="RHEA:46608"/>
        <dbReference type="Rhea" id="RHEA-COMP:11060"/>
        <dbReference type="Rhea" id="RHEA-COMP:11605"/>
        <dbReference type="ChEBI" id="CHEBI:15378"/>
        <dbReference type="ChEBI" id="CHEBI:30013"/>
        <dbReference type="ChEBI" id="CHEBI:30616"/>
        <dbReference type="ChEBI" id="CHEBI:61977"/>
        <dbReference type="ChEBI" id="CHEBI:456216"/>
        <dbReference type="EC" id="2.7.11.1"/>
    </reaction>
</comment>
<keyword evidence="2" id="KW-0723">Serine/threonine-protein kinase</keyword>
<dbReference type="PROSITE" id="PS50011">
    <property type="entry name" value="PROTEIN_KINASE_DOM"/>
    <property type="match status" value="1"/>
</dbReference>
<comment type="caution">
    <text evidence="11">The sequence shown here is derived from an EMBL/GenBank/DDBJ whole genome shotgun (WGS) entry which is preliminary data.</text>
</comment>
<evidence type="ECO:0000256" key="2">
    <source>
        <dbReference type="ARBA" id="ARBA00022527"/>
    </source>
</evidence>
<feature type="binding site" evidence="9">
    <location>
        <position position="88"/>
    </location>
    <ligand>
        <name>ATP</name>
        <dbReference type="ChEBI" id="CHEBI:30616"/>
    </ligand>
</feature>
<dbReference type="PANTHER" id="PTHR47634:SF9">
    <property type="entry name" value="PROTEIN KINASE DOMAIN-CONTAINING PROTEIN-RELATED"/>
    <property type="match status" value="1"/>
</dbReference>
<evidence type="ECO:0000256" key="8">
    <source>
        <dbReference type="ARBA" id="ARBA00048679"/>
    </source>
</evidence>
<dbReference type="Pfam" id="PF00069">
    <property type="entry name" value="Pkinase"/>
    <property type="match status" value="1"/>
</dbReference>
<dbReference type="GO" id="GO:0005737">
    <property type="term" value="C:cytoplasm"/>
    <property type="evidence" value="ECO:0007669"/>
    <property type="project" value="TreeGrafter"/>
</dbReference>
<dbReference type="GO" id="GO:0005524">
    <property type="term" value="F:ATP binding"/>
    <property type="evidence" value="ECO:0007669"/>
    <property type="project" value="UniProtKB-UniRule"/>
</dbReference>
<gene>
    <name evidence="11" type="ORF">CGXH109_LOCUS41574</name>
</gene>
<keyword evidence="4 9" id="KW-0547">Nucleotide-binding</keyword>
<keyword evidence="6 9" id="KW-0067">ATP-binding</keyword>
<keyword evidence="5" id="KW-0418">Kinase</keyword>
<dbReference type="AlphaFoldDB" id="A0A9W4W6R8"/>
<dbReference type="GO" id="GO:0050684">
    <property type="term" value="P:regulation of mRNA processing"/>
    <property type="evidence" value="ECO:0007669"/>
    <property type="project" value="TreeGrafter"/>
</dbReference>
<dbReference type="GO" id="GO:0005634">
    <property type="term" value="C:nucleus"/>
    <property type="evidence" value="ECO:0007669"/>
    <property type="project" value="TreeGrafter"/>
</dbReference>
<proteinExistence type="predicted"/>
<dbReference type="SUPFAM" id="SSF56112">
    <property type="entry name" value="Protein kinase-like (PK-like)"/>
    <property type="match status" value="1"/>
</dbReference>
<comment type="catalytic activity">
    <reaction evidence="8">
        <text>L-seryl-[protein] + ATP = O-phospho-L-seryl-[protein] + ADP + H(+)</text>
        <dbReference type="Rhea" id="RHEA:17989"/>
        <dbReference type="Rhea" id="RHEA-COMP:9863"/>
        <dbReference type="Rhea" id="RHEA-COMP:11604"/>
        <dbReference type="ChEBI" id="CHEBI:15378"/>
        <dbReference type="ChEBI" id="CHEBI:29999"/>
        <dbReference type="ChEBI" id="CHEBI:30616"/>
        <dbReference type="ChEBI" id="CHEBI:83421"/>
        <dbReference type="ChEBI" id="CHEBI:456216"/>
        <dbReference type="EC" id="2.7.11.1"/>
    </reaction>
</comment>
<dbReference type="InterPro" id="IPR017441">
    <property type="entry name" value="Protein_kinase_ATP_BS"/>
</dbReference>
<dbReference type="SMART" id="SM00220">
    <property type="entry name" value="S_TKc"/>
    <property type="match status" value="1"/>
</dbReference>
<dbReference type="InterPro" id="IPR011009">
    <property type="entry name" value="Kinase-like_dom_sf"/>
</dbReference>
<evidence type="ECO:0000256" key="3">
    <source>
        <dbReference type="ARBA" id="ARBA00022679"/>
    </source>
</evidence>
<evidence type="ECO:0000256" key="1">
    <source>
        <dbReference type="ARBA" id="ARBA00012513"/>
    </source>
</evidence>
<evidence type="ECO:0000256" key="4">
    <source>
        <dbReference type="ARBA" id="ARBA00022741"/>
    </source>
</evidence>
<protein>
    <recommendedName>
        <fullName evidence="1">non-specific serine/threonine protein kinase</fullName>
        <ecNumber evidence="1">2.7.11.1</ecNumber>
    </recommendedName>
</protein>
<name>A0A9W4W6R8_9PEZI</name>
<evidence type="ECO:0000313" key="12">
    <source>
        <dbReference type="Proteomes" id="UP001152533"/>
    </source>
</evidence>
<dbReference type="PANTHER" id="PTHR47634">
    <property type="entry name" value="PROTEIN KINASE DOMAIN-CONTAINING PROTEIN-RELATED"/>
    <property type="match status" value="1"/>
</dbReference>
<accession>A0A9W4W6R8</accession>
<keyword evidence="12" id="KW-1185">Reference proteome</keyword>
<dbReference type="EMBL" id="CAMGZC010000210">
    <property type="protein sequence ID" value="CAI0645043.1"/>
    <property type="molecule type" value="Genomic_DNA"/>
</dbReference>
<evidence type="ECO:0000256" key="6">
    <source>
        <dbReference type="ARBA" id="ARBA00022840"/>
    </source>
</evidence>
<feature type="domain" description="Protein kinase" evidence="10">
    <location>
        <begin position="59"/>
        <end position="206"/>
    </location>
</feature>
<sequence>MKQLLQSFQAGARRLGARLVWSANMSQVPRPIDEEDLAGCRPGGYHPVRIGDHFNHGKYKVLNKLGYGGYSTVWLARNNETESHVALKVLAAHTSKVGLDINELDILLNVTSKSATNPGTAHVLGLLDHFEHRGPNGDHLCLVSKPMGPNMSVFRTLFPKAKIPVPTMKRVSKQLLLALSYLHDECQVIHWSLILALFRSFLTFLR</sequence>
<reference evidence="11" key="1">
    <citation type="submission" date="2022-08" db="EMBL/GenBank/DDBJ databases">
        <authorList>
            <person name="Giroux E."/>
            <person name="Giroux E."/>
        </authorList>
    </citation>
    <scope>NUCLEOTIDE SEQUENCE</scope>
    <source>
        <strain evidence="11">H1091258</strain>
    </source>
</reference>
<dbReference type="GO" id="GO:0004674">
    <property type="term" value="F:protein serine/threonine kinase activity"/>
    <property type="evidence" value="ECO:0007669"/>
    <property type="project" value="UniProtKB-KW"/>
</dbReference>
<dbReference type="Proteomes" id="UP001152533">
    <property type="component" value="Unassembled WGS sequence"/>
</dbReference>
<organism evidence="11 12">
    <name type="scientific">Colletotrichum noveboracense</name>
    <dbReference type="NCBI Taxonomy" id="2664923"/>
    <lineage>
        <taxon>Eukaryota</taxon>
        <taxon>Fungi</taxon>
        <taxon>Dikarya</taxon>
        <taxon>Ascomycota</taxon>
        <taxon>Pezizomycotina</taxon>
        <taxon>Sordariomycetes</taxon>
        <taxon>Hypocreomycetidae</taxon>
        <taxon>Glomerellales</taxon>
        <taxon>Glomerellaceae</taxon>
        <taxon>Colletotrichum</taxon>
        <taxon>Colletotrichum gloeosporioides species complex</taxon>
    </lineage>
</organism>
<dbReference type="GO" id="GO:0000245">
    <property type="term" value="P:spliceosomal complex assembly"/>
    <property type="evidence" value="ECO:0007669"/>
    <property type="project" value="TreeGrafter"/>
</dbReference>